<dbReference type="GeneID" id="36533308"/>
<name>A0A2I1BT04_ASPN1</name>
<dbReference type="EMBL" id="MSZS01000014">
    <property type="protein sequence ID" value="PKX88474.1"/>
    <property type="molecule type" value="Genomic_DNA"/>
</dbReference>
<sequence length="209" mass="22842">MITNTSNDGNTPPPPSPCPVDVISSVANALNLTGVQNILIVISELAEMPAAREPIFWPSIRKLYASNWEQAMNYEVIIGQVVPNTPSTVTAPTACCSDYKYTKAANNSPTPRPSNLKKACKGKTTASKGTTTGQHNNKEEEVEEEDQLLVVNNNTLHLAQVLIMRISMDFTAHMHALVTGRNNNDEDDEDDEDKDDKDKDDDDATNTAI</sequence>
<accession>A0A2I1BT04</accession>
<feature type="compositionally biased region" description="Low complexity" evidence="1">
    <location>
        <begin position="122"/>
        <end position="133"/>
    </location>
</feature>
<gene>
    <name evidence="2" type="ORF">P174DRAFT_436147</name>
</gene>
<feature type="compositionally biased region" description="Acidic residues" evidence="1">
    <location>
        <begin position="185"/>
        <end position="209"/>
    </location>
</feature>
<feature type="region of interest" description="Disordered" evidence="1">
    <location>
        <begin position="104"/>
        <end position="143"/>
    </location>
</feature>
<dbReference type="AlphaFoldDB" id="A0A2I1BT04"/>
<proteinExistence type="predicted"/>
<organism evidence="2 3">
    <name type="scientific">Aspergillus novofumigatus (strain IBT 16806)</name>
    <dbReference type="NCBI Taxonomy" id="1392255"/>
    <lineage>
        <taxon>Eukaryota</taxon>
        <taxon>Fungi</taxon>
        <taxon>Dikarya</taxon>
        <taxon>Ascomycota</taxon>
        <taxon>Pezizomycotina</taxon>
        <taxon>Eurotiomycetes</taxon>
        <taxon>Eurotiomycetidae</taxon>
        <taxon>Eurotiales</taxon>
        <taxon>Aspergillaceae</taxon>
        <taxon>Aspergillus</taxon>
        <taxon>Aspergillus subgen. Fumigati</taxon>
    </lineage>
</organism>
<dbReference type="VEuPathDB" id="FungiDB:P174DRAFT_436147"/>
<evidence type="ECO:0000313" key="3">
    <source>
        <dbReference type="Proteomes" id="UP000234474"/>
    </source>
</evidence>
<evidence type="ECO:0000256" key="1">
    <source>
        <dbReference type="SAM" id="MobiDB-lite"/>
    </source>
</evidence>
<feature type="region of interest" description="Disordered" evidence="1">
    <location>
        <begin position="180"/>
        <end position="209"/>
    </location>
</feature>
<dbReference type="Proteomes" id="UP000234474">
    <property type="component" value="Unassembled WGS sequence"/>
</dbReference>
<protein>
    <submittedName>
        <fullName evidence="2">Uncharacterized protein</fullName>
    </submittedName>
</protein>
<reference evidence="3" key="1">
    <citation type="journal article" date="2018" name="Proc. Natl. Acad. Sci. U.S.A.">
        <title>Linking secondary metabolites to gene clusters through genome sequencing of six diverse Aspergillus species.</title>
        <authorList>
            <person name="Kaerboelling I."/>
            <person name="Vesth T.C."/>
            <person name="Frisvad J.C."/>
            <person name="Nybo J.L."/>
            <person name="Theobald S."/>
            <person name="Kuo A."/>
            <person name="Bowyer P."/>
            <person name="Matsuda Y."/>
            <person name="Mondo S."/>
            <person name="Lyhne E.K."/>
            <person name="Kogle M.E."/>
            <person name="Clum A."/>
            <person name="Lipzen A."/>
            <person name="Salamov A."/>
            <person name="Ngan C.Y."/>
            <person name="Daum C."/>
            <person name="Chiniquy J."/>
            <person name="Barry K."/>
            <person name="LaButti K."/>
            <person name="Haridas S."/>
            <person name="Simmons B.A."/>
            <person name="Magnuson J.K."/>
            <person name="Mortensen U.H."/>
            <person name="Larsen T.O."/>
            <person name="Grigoriev I.V."/>
            <person name="Baker S.E."/>
            <person name="Andersen M.R."/>
        </authorList>
    </citation>
    <scope>NUCLEOTIDE SEQUENCE [LARGE SCALE GENOMIC DNA]</scope>
    <source>
        <strain evidence="3">IBT 16806</strain>
    </source>
</reference>
<keyword evidence="3" id="KW-1185">Reference proteome</keyword>
<dbReference type="RefSeq" id="XP_024677069.1">
    <property type="nucleotide sequence ID" value="XM_024825983.1"/>
</dbReference>
<evidence type="ECO:0000313" key="2">
    <source>
        <dbReference type="EMBL" id="PKX88474.1"/>
    </source>
</evidence>
<comment type="caution">
    <text evidence="2">The sequence shown here is derived from an EMBL/GenBank/DDBJ whole genome shotgun (WGS) entry which is preliminary data.</text>
</comment>